<dbReference type="Proteomes" id="UP000193986">
    <property type="component" value="Unassembled WGS sequence"/>
</dbReference>
<dbReference type="CDD" id="cd00078">
    <property type="entry name" value="HECTc"/>
    <property type="match status" value="1"/>
</dbReference>
<organism evidence="8 9">
    <name type="scientific">Naematelia encephala</name>
    <dbReference type="NCBI Taxonomy" id="71784"/>
    <lineage>
        <taxon>Eukaryota</taxon>
        <taxon>Fungi</taxon>
        <taxon>Dikarya</taxon>
        <taxon>Basidiomycota</taxon>
        <taxon>Agaricomycotina</taxon>
        <taxon>Tremellomycetes</taxon>
        <taxon>Tremellales</taxon>
        <taxon>Naemateliaceae</taxon>
        <taxon>Naematelia</taxon>
    </lineage>
</organism>
<evidence type="ECO:0000313" key="8">
    <source>
        <dbReference type="EMBL" id="ORY30357.1"/>
    </source>
</evidence>
<reference evidence="8 9" key="1">
    <citation type="submission" date="2016-07" db="EMBL/GenBank/DDBJ databases">
        <title>Pervasive Adenine N6-methylation of Active Genes in Fungi.</title>
        <authorList>
            <consortium name="DOE Joint Genome Institute"/>
            <person name="Mondo S.J."/>
            <person name="Dannebaum R.O."/>
            <person name="Kuo R.C."/>
            <person name="Labutti K."/>
            <person name="Haridas S."/>
            <person name="Kuo A."/>
            <person name="Salamov A."/>
            <person name="Ahrendt S.R."/>
            <person name="Lipzen A."/>
            <person name="Sullivan W."/>
            <person name="Andreopoulos W.B."/>
            <person name="Clum A."/>
            <person name="Lindquist E."/>
            <person name="Daum C."/>
            <person name="Ramamoorthy G.K."/>
            <person name="Gryganskyi A."/>
            <person name="Culley D."/>
            <person name="Magnuson J.K."/>
            <person name="James T.Y."/>
            <person name="O'Malley M.A."/>
            <person name="Stajich J.E."/>
            <person name="Spatafora J.W."/>
            <person name="Visel A."/>
            <person name="Grigoriev I.V."/>
        </authorList>
    </citation>
    <scope>NUCLEOTIDE SEQUENCE [LARGE SCALE GENOMIC DNA]</scope>
    <source>
        <strain evidence="8 9">68-887.2</strain>
    </source>
</reference>
<dbReference type="Gene3D" id="3.90.1750.10">
    <property type="entry name" value="Hect, E3 ligase catalytic domains"/>
    <property type="match status" value="1"/>
</dbReference>
<dbReference type="PANTHER" id="PTHR45700">
    <property type="entry name" value="UBIQUITIN-PROTEIN LIGASE E3C"/>
    <property type="match status" value="1"/>
</dbReference>
<gene>
    <name evidence="8" type="ORF">BCR39DRAFT_529388</name>
</gene>
<dbReference type="STRING" id="71784.A0A1Y2B7B4"/>
<evidence type="ECO:0000256" key="1">
    <source>
        <dbReference type="ARBA" id="ARBA00000885"/>
    </source>
</evidence>
<dbReference type="SMART" id="SM00119">
    <property type="entry name" value="HECTc"/>
    <property type="match status" value="1"/>
</dbReference>
<dbReference type="Gene3D" id="3.30.2410.10">
    <property type="entry name" value="Hect, E3 ligase catalytic domain"/>
    <property type="match status" value="1"/>
</dbReference>
<accession>A0A1Y2B7B4</accession>
<comment type="catalytic activity">
    <reaction evidence="1">
        <text>S-ubiquitinyl-[E2 ubiquitin-conjugating enzyme]-L-cysteine + [acceptor protein]-L-lysine = [E2 ubiquitin-conjugating enzyme]-L-cysteine + N(6)-ubiquitinyl-[acceptor protein]-L-lysine.</text>
        <dbReference type="EC" id="2.3.2.26"/>
    </reaction>
</comment>
<feature type="region of interest" description="Disordered" evidence="6">
    <location>
        <begin position="1"/>
        <end position="29"/>
    </location>
</feature>
<dbReference type="OrthoDB" id="8068875at2759"/>
<dbReference type="GO" id="GO:0000209">
    <property type="term" value="P:protein polyubiquitination"/>
    <property type="evidence" value="ECO:0007669"/>
    <property type="project" value="InterPro"/>
</dbReference>
<dbReference type="GO" id="GO:0006511">
    <property type="term" value="P:ubiquitin-dependent protein catabolic process"/>
    <property type="evidence" value="ECO:0007669"/>
    <property type="project" value="TreeGrafter"/>
</dbReference>
<proteinExistence type="predicted"/>
<dbReference type="GO" id="GO:0061630">
    <property type="term" value="F:ubiquitin protein ligase activity"/>
    <property type="evidence" value="ECO:0007669"/>
    <property type="project" value="UniProtKB-EC"/>
</dbReference>
<dbReference type="EMBL" id="MCFC01000020">
    <property type="protein sequence ID" value="ORY30357.1"/>
    <property type="molecule type" value="Genomic_DNA"/>
</dbReference>
<evidence type="ECO:0000256" key="4">
    <source>
        <dbReference type="ARBA" id="ARBA00022786"/>
    </source>
</evidence>
<feature type="active site" description="Glycyl thioester intermediate" evidence="5">
    <location>
        <position position="1024"/>
    </location>
</feature>
<keyword evidence="9" id="KW-1185">Reference proteome</keyword>
<feature type="region of interest" description="Disordered" evidence="6">
    <location>
        <begin position="367"/>
        <end position="386"/>
    </location>
</feature>
<dbReference type="AlphaFoldDB" id="A0A1Y2B7B4"/>
<dbReference type="EC" id="2.3.2.26" evidence="2"/>
<comment type="caution">
    <text evidence="8">The sequence shown here is derived from an EMBL/GenBank/DDBJ whole genome shotgun (WGS) entry which is preliminary data.</text>
</comment>
<feature type="domain" description="HECT" evidence="7">
    <location>
        <begin position="727"/>
        <end position="1056"/>
    </location>
</feature>
<keyword evidence="3" id="KW-0808">Transferase</keyword>
<dbReference type="InterPro" id="IPR035983">
    <property type="entry name" value="Hect_E3_ubiquitin_ligase"/>
</dbReference>
<protein>
    <recommendedName>
        <fullName evidence="2">HECT-type E3 ubiquitin transferase</fullName>
        <ecNumber evidence="2">2.3.2.26</ecNumber>
    </recommendedName>
</protein>
<keyword evidence="4 5" id="KW-0833">Ubl conjugation pathway</keyword>
<dbReference type="InterPro" id="IPR044611">
    <property type="entry name" value="E3A/B/C-like"/>
</dbReference>
<name>A0A1Y2B7B4_9TREE</name>
<feature type="compositionally biased region" description="Acidic residues" evidence="6">
    <location>
        <begin position="367"/>
        <end position="377"/>
    </location>
</feature>
<dbReference type="Pfam" id="PF00632">
    <property type="entry name" value="HECT"/>
    <property type="match status" value="1"/>
</dbReference>
<feature type="compositionally biased region" description="Low complexity" evidence="6">
    <location>
        <begin position="18"/>
        <end position="29"/>
    </location>
</feature>
<dbReference type="SUPFAM" id="SSF56204">
    <property type="entry name" value="Hect, E3 ligase catalytic domain"/>
    <property type="match status" value="1"/>
</dbReference>
<evidence type="ECO:0000313" key="9">
    <source>
        <dbReference type="Proteomes" id="UP000193986"/>
    </source>
</evidence>
<evidence type="ECO:0000256" key="2">
    <source>
        <dbReference type="ARBA" id="ARBA00012485"/>
    </source>
</evidence>
<evidence type="ECO:0000259" key="7">
    <source>
        <dbReference type="PROSITE" id="PS50237"/>
    </source>
</evidence>
<dbReference type="FunFam" id="3.30.2160.10:FF:000002">
    <property type="entry name" value="Putative Ubiquitin-protein ligase E3C"/>
    <property type="match status" value="1"/>
</dbReference>
<dbReference type="Gene3D" id="3.30.2160.10">
    <property type="entry name" value="Hect, E3 ligase catalytic domain"/>
    <property type="match status" value="1"/>
</dbReference>
<dbReference type="PANTHER" id="PTHR45700:SF2">
    <property type="entry name" value="UBIQUITIN-PROTEIN LIGASE E3C"/>
    <property type="match status" value="1"/>
</dbReference>
<dbReference type="InterPro" id="IPR000569">
    <property type="entry name" value="HECT_dom"/>
</dbReference>
<evidence type="ECO:0000256" key="6">
    <source>
        <dbReference type="SAM" id="MobiDB-lite"/>
    </source>
</evidence>
<evidence type="ECO:0000256" key="5">
    <source>
        <dbReference type="PROSITE-ProRule" id="PRU00104"/>
    </source>
</evidence>
<dbReference type="FunCoup" id="A0A1Y2B7B4">
    <property type="interactions" value="204"/>
</dbReference>
<dbReference type="InParanoid" id="A0A1Y2B7B4"/>
<sequence>MWDDVPFSGPSRSRGVDLSTSNSSTSSALLSNVRAERLAREQRRREERAAVRIQSFWRGRHACGLAKATNLQRIESGELGIDVEERGRALVGLFRGGLGHDQEFATRMENVLVKWCEDSTRVENGGIGLLSPLDHDQSWATILAILCSRILELINLRPTSSNAGILLDTLESVFAPKNWTFLGSADISRSKEAVVLSVSAKGWVEVLVQVLEKLIASSTPKKKHAHLQPVIRLVTAPLILSPSTSTSSLIRPLINHLLAVPSLPTSIPIPSLTHLSTSLPLFNLLLPYAASDPQVLHQGRLTGELQKTYFLANLATFGITGGMLSRYGATSAQIWVKVVGEVLKGVKEGWGRWVEGIVEDDDDDDMMIIEDDSDDDPAPAPDSTTATQAKVISLPTPTKRSRQVRQPLPKSIGNKAALLASQTHLSTLANLLVGPSSKASPSALVEFATFILSLMGAFRGSAKWEGILDALMEGQGARSLGKRLWREGVRGRWTRSVESTAWGSMASNASTPCLMLLTYLYNHYLLLTPDDEFFSDSPSNPLTLDEVLDLSSIWRDLAYWGYMNGVNSNGSGTEEARSLFTRGVTRVAERNARRKFASDDHWVMPNLTDLRGFVESAVFEDAELAQPDGSDNTNTATGGLPRWALARQRFTKRQLAYISPRLGLLNNLPMAVPFQTRLEVFRQFVEADRNRLGLDRHYHRSRVSATIHRTNLAEDGFRQLNSLGPALKGRIQIVFIDKWDQEESGIDGGGLFKEFLTSLSKEAFDTNRGLWLATDQNELYPNPHTYATESHQLSWYGFIGRVLGKALYEGILVDVSFADFFLAKWLGRQSYLDDLASLDRDLYKGLITLKNYPRPEELALNFTVTEQEFGVVKSVDLVPNGSEAAVTAENRHEYIQLVCKYKLDKQIAAQSRAFFNGLSDIIDEKWLRMFDQRELRQLVGGEETLIDLDDLRAHAVISGFPNDVTPRLFWKVVKGFNQEERKALLRFVTSCSRPPLLGFAHLNPGFGIRCSGTDTTRLPSASACFNLLKLPGYQDEVSMRTKLLQAITSEAGFDLS</sequence>
<dbReference type="PROSITE" id="PS50237">
    <property type="entry name" value="HECT"/>
    <property type="match status" value="1"/>
</dbReference>
<evidence type="ECO:0000256" key="3">
    <source>
        <dbReference type="ARBA" id="ARBA00022679"/>
    </source>
</evidence>